<evidence type="ECO:0000313" key="2">
    <source>
        <dbReference type="EMBL" id="MFD1736028.1"/>
    </source>
</evidence>
<reference evidence="3" key="1">
    <citation type="journal article" date="2019" name="Int. J. Syst. Evol. Microbiol.">
        <title>The Global Catalogue of Microorganisms (GCM) 10K type strain sequencing project: providing services to taxonomists for standard genome sequencing and annotation.</title>
        <authorList>
            <consortium name="The Broad Institute Genomics Platform"/>
            <consortium name="The Broad Institute Genome Sequencing Center for Infectious Disease"/>
            <person name="Wu L."/>
            <person name="Ma J."/>
        </authorList>
    </citation>
    <scope>NUCLEOTIDE SEQUENCE [LARGE SCALE GENOMIC DNA]</scope>
    <source>
        <strain evidence="3">CCUG 49339</strain>
    </source>
</reference>
<evidence type="ECO:0000313" key="3">
    <source>
        <dbReference type="Proteomes" id="UP001597214"/>
    </source>
</evidence>
<keyword evidence="1" id="KW-0472">Membrane</keyword>
<evidence type="ECO:0000256" key="1">
    <source>
        <dbReference type="SAM" id="Phobius"/>
    </source>
</evidence>
<organism evidence="2 3">
    <name type="scientific">Bacillus salitolerans</name>
    <dbReference type="NCBI Taxonomy" id="1437434"/>
    <lineage>
        <taxon>Bacteria</taxon>
        <taxon>Bacillati</taxon>
        <taxon>Bacillota</taxon>
        <taxon>Bacilli</taxon>
        <taxon>Bacillales</taxon>
        <taxon>Bacillaceae</taxon>
        <taxon>Bacillus</taxon>
    </lineage>
</organism>
<keyword evidence="3" id="KW-1185">Reference proteome</keyword>
<dbReference type="RefSeq" id="WP_377927164.1">
    <property type="nucleotide sequence ID" value="NZ_JBHUEM010000004.1"/>
</dbReference>
<proteinExistence type="predicted"/>
<feature type="transmembrane region" description="Helical" evidence="1">
    <location>
        <begin position="16"/>
        <end position="38"/>
    </location>
</feature>
<dbReference type="EMBL" id="JBHUEM010000004">
    <property type="protein sequence ID" value="MFD1736028.1"/>
    <property type="molecule type" value="Genomic_DNA"/>
</dbReference>
<name>A0ABW4LMU3_9BACI</name>
<dbReference type="Proteomes" id="UP001597214">
    <property type="component" value="Unassembled WGS sequence"/>
</dbReference>
<keyword evidence="1" id="KW-1133">Transmembrane helix</keyword>
<sequence>MLVDINLLPEKQKRNFALYVVLFFVLTASIIGAIIFYLQYQHNTQQVKIIQQQIQDTKMLRTVQEKKLTDYASSSAVAELETAINWTQELPIPTVFLMRHLSALLPERGYMLNFSYTDDGSVNLTVQFDTSREAAYYLKSLKDSEFIDTVNLTSLVTSAADDEPEVKELVSVLLPRYIGEFQIQLNKSALRDADNKEAK</sequence>
<accession>A0ABW4LMU3</accession>
<comment type="caution">
    <text evidence="2">The sequence shown here is derived from an EMBL/GenBank/DDBJ whole genome shotgun (WGS) entry which is preliminary data.</text>
</comment>
<keyword evidence="1" id="KW-0812">Transmembrane</keyword>
<protein>
    <submittedName>
        <fullName evidence="2">PilN domain-containing protein</fullName>
    </submittedName>
</protein>
<gene>
    <name evidence="2" type="ORF">ACFSCX_05570</name>
</gene>